<feature type="compositionally biased region" description="Polar residues" evidence="1">
    <location>
        <begin position="8"/>
        <end position="26"/>
    </location>
</feature>
<dbReference type="Proteomes" id="UP000609346">
    <property type="component" value="Unassembled WGS sequence"/>
</dbReference>
<reference evidence="2 3" key="1">
    <citation type="submission" date="2020-09" db="EMBL/GenBank/DDBJ databases">
        <title>Paenibacillus sp. strain PR3 16S rRNA gene Genome sequencing and assembly.</title>
        <authorList>
            <person name="Kim J."/>
        </authorList>
    </citation>
    <scope>NUCLEOTIDE SEQUENCE [LARGE SCALE GENOMIC DNA]</scope>
    <source>
        <strain evidence="2 3">PR3</strain>
    </source>
</reference>
<sequence>MDEEDGQVDNNPIESVPTQSTSNASRPSVPEPSAASIPSNIVMTTTRIHIYPFSRRIVPSTKQTQIKYQKLKLNTLVILQSLSLYRDHCLVGESNQESFPAYSYIKEDDLWKIADID</sequence>
<accession>A0ABR8N2H9</accession>
<dbReference type="RefSeq" id="WP_191206670.1">
    <property type="nucleotide sequence ID" value="NZ_JACXZA010000009.1"/>
</dbReference>
<name>A0ABR8N2H9_9BACL</name>
<feature type="region of interest" description="Disordered" evidence="1">
    <location>
        <begin position="1"/>
        <end position="40"/>
    </location>
</feature>
<organism evidence="2 3">
    <name type="scientific">Paenibacillus terricola</name>
    <dbReference type="NCBI Taxonomy" id="2763503"/>
    <lineage>
        <taxon>Bacteria</taxon>
        <taxon>Bacillati</taxon>
        <taxon>Bacillota</taxon>
        <taxon>Bacilli</taxon>
        <taxon>Bacillales</taxon>
        <taxon>Paenibacillaceae</taxon>
        <taxon>Paenibacillus</taxon>
    </lineage>
</organism>
<evidence type="ECO:0000313" key="2">
    <source>
        <dbReference type="EMBL" id="MBD3922361.1"/>
    </source>
</evidence>
<keyword evidence="3" id="KW-1185">Reference proteome</keyword>
<gene>
    <name evidence="2" type="ORF">H8B09_26650</name>
</gene>
<evidence type="ECO:0000313" key="3">
    <source>
        <dbReference type="Proteomes" id="UP000609346"/>
    </source>
</evidence>
<evidence type="ECO:0000256" key="1">
    <source>
        <dbReference type="SAM" id="MobiDB-lite"/>
    </source>
</evidence>
<comment type="caution">
    <text evidence="2">The sequence shown here is derived from an EMBL/GenBank/DDBJ whole genome shotgun (WGS) entry which is preliminary data.</text>
</comment>
<proteinExistence type="predicted"/>
<dbReference type="EMBL" id="JACXZA010000009">
    <property type="protein sequence ID" value="MBD3922361.1"/>
    <property type="molecule type" value="Genomic_DNA"/>
</dbReference>
<protein>
    <submittedName>
        <fullName evidence="2">Uncharacterized protein</fullName>
    </submittedName>
</protein>